<reference evidence="1" key="1">
    <citation type="submission" date="2022-04" db="EMBL/GenBank/DDBJ databases">
        <title>Genome of the entomopathogenic fungus Entomophthora muscae.</title>
        <authorList>
            <person name="Elya C."/>
            <person name="Lovett B.R."/>
            <person name="Lee E."/>
            <person name="Macias A.M."/>
            <person name="Hajek A.E."/>
            <person name="De Bivort B.L."/>
            <person name="Kasson M.T."/>
            <person name="De Fine Licht H.H."/>
            <person name="Stajich J.E."/>
        </authorList>
    </citation>
    <scope>NUCLEOTIDE SEQUENCE</scope>
    <source>
        <strain evidence="1">Berkeley</strain>
    </source>
</reference>
<keyword evidence="2" id="KW-1185">Reference proteome</keyword>
<dbReference type="EMBL" id="QTSX02006658">
    <property type="protein sequence ID" value="KAJ9052480.1"/>
    <property type="molecule type" value="Genomic_DNA"/>
</dbReference>
<gene>
    <name evidence="1" type="ORF">DSO57_1033653</name>
</gene>
<protein>
    <submittedName>
        <fullName evidence="1">Uncharacterized protein</fullName>
    </submittedName>
</protein>
<accession>A0ACC2RR59</accession>
<name>A0ACC2RR59_9FUNG</name>
<evidence type="ECO:0000313" key="2">
    <source>
        <dbReference type="Proteomes" id="UP001165960"/>
    </source>
</evidence>
<proteinExistence type="predicted"/>
<organism evidence="1 2">
    <name type="scientific">Entomophthora muscae</name>
    <dbReference type="NCBI Taxonomy" id="34485"/>
    <lineage>
        <taxon>Eukaryota</taxon>
        <taxon>Fungi</taxon>
        <taxon>Fungi incertae sedis</taxon>
        <taxon>Zoopagomycota</taxon>
        <taxon>Entomophthoromycotina</taxon>
        <taxon>Entomophthoromycetes</taxon>
        <taxon>Entomophthorales</taxon>
        <taxon>Entomophthoraceae</taxon>
        <taxon>Entomophthora</taxon>
    </lineage>
</organism>
<dbReference type="Proteomes" id="UP001165960">
    <property type="component" value="Unassembled WGS sequence"/>
</dbReference>
<sequence>MTIKNFGLRLDNLLTRVPTQWSFSLEPTVNGPVSVEKTGWVLPDTYVSIEDSMSWANVDYKWKAPKQQVTGKRSKPKCQYIPNDEVKEVTCYLHRYSGFYWGKHHKVSNKLECEREKCVFSPEFSIPVALEISPRVNITTSVLTNFIPSFPPTPLKWNMTFDSAKSFKILQQGPAVGYIFFKPLFWATSGWYSHVAVRANTSYVQSFQIETRIPISFGKFADGAFSFVTV</sequence>
<evidence type="ECO:0000313" key="1">
    <source>
        <dbReference type="EMBL" id="KAJ9052480.1"/>
    </source>
</evidence>
<comment type="caution">
    <text evidence="1">The sequence shown here is derived from an EMBL/GenBank/DDBJ whole genome shotgun (WGS) entry which is preliminary data.</text>
</comment>